<organism evidence="1 2">
    <name type="scientific">Aureibacillus halotolerans</name>
    <dbReference type="NCBI Taxonomy" id="1508390"/>
    <lineage>
        <taxon>Bacteria</taxon>
        <taxon>Bacillati</taxon>
        <taxon>Bacillota</taxon>
        <taxon>Bacilli</taxon>
        <taxon>Bacillales</taxon>
        <taxon>Bacillaceae</taxon>
        <taxon>Aureibacillus</taxon>
    </lineage>
</organism>
<dbReference type="PANTHER" id="PTHR14136:SF37">
    <property type="entry name" value="PENTAPEPTIDE REPEAT-CONTAINING PROTEIN"/>
    <property type="match status" value="1"/>
</dbReference>
<evidence type="ECO:0000313" key="1">
    <source>
        <dbReference type="EMBL" id="TDQ36225.1"/>
    </source>
</evidence>
<dbReference type="InterPro" id="IPR001646">
    <property type="entry name" value="5peptide_repeat"/>
</dbReference>
<dbReference type="Proteomes" id="UP000295632">
    <property type="component" value="Unassembled WGS sequence"/>
</dbReference>
<dbReference type="Pfam" id="PF00805">
    <property type="entry name" value="Pentapeptide"/>
    <property type="match status" value="1"/>
</dbReference>
<evidence type="ECO:0000313" key="2">
    <source>
        <dbReference type="Proteomes" id="UP000295632"/>
    </source>
</evidence>
<dbReference type="InterPro" id="IPR051082">
    <property type="entry name" value="Pentapeptide-BTB/POZ_domain"/>
</dbReference>
<dbReference type="SUPFAM" id="SSF141571">
    <property type="entry name" value="Pentapeptide repeat-like"/>
    <property type="match status" value="1"/>
</dbReference>
<accession>A0A4R6TWK8</accession>
<dbReference type="AlphaFoldDB" id="A0A4R6TWK8"/>
<protein>
    <submittedName>
        <fullName evidence="1">Uncharacterized protein YjbI with pentapeptide repeats</fullName>
    </submittedName>
</protein>
<dbReference type="EMBL" id="SNYJ01000019">
    <property type="protein sequence ID" value="TDQ36225.1"/>
    <property type="molecule type" value="Genomic_DNA"/>
</dbReference>
<dbReference type="RefSeq" id="WP_133581753.1">
    <property type="nucleotide sequence ID" value="NZ_SNYJ01000019.1"/>
</dbReference>
<dbReference type="PANTHER" id="PTHR14136">
    <property type="entry name" value="BTB_POZ DOMAIN-CONTAINING PROTEIN KCTD9"/>
    <property type="match status" value="1"/>
</dbReference>
<comment type="caution">
    <text evidence="1">The sequence shown here is derived from an EMBL/GenBank/DDBJ whole genome shotgun (WGS) entry which is preliminary data.</text>
</comment>
<gene>
    <name evidence="1" type="ORF">EV213_11914</name>
</gene>
<name>A0A4R6TWK8_9BACI</name>
<dbReference type="Gene3D" id="2.160.20.80">
    <property type="entry name" value="E3 ubiquitin-protein ligase SopA"/>
    <property type="match status" value="1"/>
</dbReference>
<proteinExistence type="predicted"/>
<sequence length="266" mass="29714">MEIEVTSNCAECFGLCCVALPFAKSADFGFDKQSGAPCPNLQEDFSCGIHRKLRSEGFSGCTVYECFGAGQHVAQGTYEGKDWRRFPELAEEMFAVFPVMQELHEMLYYLAEASLKSEIASMHALINRMYKETEALTDESPQVLLSLNVDAHRARVNEVLVKTSEMFRANAPRKRRQKGSSDYVGARLRKADFKGADARGALFIAADLREADFSYADVIGADFRDADVRGTNLRKTLFLTQAQVNAAKGNKHTLMPSNLNYPIHWT</sequence>
<dbReference type="OrthoDB" id="154708at2"/>
<reference evidence="1 2" key="1">
    <citation type="submission" date="2019-03" db="EMBL/GenBank/DDBJ databases">
        <title>Genomic Encyclopedia of Type Strains, Phase IV (KMG-IV): sequencing the most valuable type-strain genomes for metagenomic binning, comparative biology and taxonomic classification.</title>
        <authorList>
            <person name="Goeker M."/>
        </authorList>
    </citation>
    <scope>NUCLEOTIDE SEQUENCE [LARGE SCALE GENOMIC DNA]</scope>
    <source>
        <strain evidence="1 2">DSM 28697</strain>
    </source>
</reference>
<keyword evidence="2" id="KW-1185">Reference proteome</keyword>